<organism evidence="2 3">
    <name type="scientific">Guyanagaster necrorhizus</name>
    <dbReference type="NCBI Taxonomy" id="856835"/>
    <lineage>
        <taxon>Eukaryota</taxon>
        <taxon>Fungi</taxon>
        <taxon>Dikarya</taxon>
        <taxon>Basidiomycota</taxon>
        <taxon>Agaricomycotina</taxon>
        <taxon>Agaricomycetes</taxon>
        <taxon>Agaricomycetidae</taxon>
        <taxon>Agaricales</taxon>
        <taxon>Marasmiineae</taxon>
        <taxon>Physalacriaceae</taxon>
        <taxon>Guyanagaster</taxon>
    </lineage>
</organism>
<dbReference type="OrthoDB" id="271448at2759"/>
<feature type="signal peptide" evidence="1">
    <location>
        <begin position="1"/>
        <end position="19"/>
    </location>
</feature>
<gene>
    <name evidence="2" type="ORF">BT62DRAFT_383928</name>
</gene>
<proteinExistence type="predicted"/>
<evidence type="ECO:0008006" key="4">
    <source>
        <dbReference type="Google" id="ProtNLM"/>
    </source>
</evidence>
<reference evidence="2" key="1">
    <citation type="submission" date="2020-11" db="EMBL/GenBank/DDBJ databases">
        <title>Adaptations for nitrogen fixation in a non-lichenized fungal sporocarp promotes dispersal by wood-feeding termites.</title>
        <authorList>
            <consortium name="DOE Joint Genome Institute"/>
            <person name="Koch R.A."/>
            <person name="Yoon G."/>
            <person name="Arayal U."/>
            <person name="Lail K."/>
            <person name="Amirebrahimi M."/>
            <person name="Labutti K."/>
            <person name="Lipzen A."/>
            <person name="Riley R."/>
            <person name="Barry K."/>
            <person name="Henrissat B."/>
            <person name="Grigoriev I.V."/>
            <person name="Herr J.R."/>
            <person name="Aime M.C."/>
        </authorList>
    </citation>
    <scope>NUCLEOTIDE SEQUENCE</scope>
    <source>
        <strain evidence="2">MCA 3950</strain>
    </source>
</reference>
<evidence type="ECO:0000256" key="1">
    <source>
        <dbReference type="SAM" id="SignalP"/>
    </source>
</evidence>
<dbReference type="GeneID" id="66103020"/>
<sequence>MRFLSTFFATVAVVLTVHGASLDDRTDVETVASLSAKINKGNCYGAPVPPWDAGCSPGWYYGDHHPSSSLICLKDVVICGLLSLLDCGFYCPNTGRHTEAPKNGYKEVFTGYTAAVRSVVPGDYLTYGLVDTVQECMDMCNTVVGCQFINTYHDVHGKVCALR</sequence>
<dbReference type="RefSeq" id="XP_043035961.1">
    <property type="nucleotide sequence ID" value="XM_043180724.1"/>
</dbReference>
<dbReference type="AlphaFoldDB" id="A0A9P8AP58"/>
<evidence type="ECO:0000313" key="2">
    <source>
        <dbReference type="EMBL" id="KAG7442461.1"/>
    </source>
</evidence>
<accession>A0A9P8AP58</accession>
<keyword evidence="3" id="KW-1185">Reference proteome</keyword>
<dbReference type="Proteomes" id="UP000812287">
    <property type="component" value="Unassembled WGS sequence"/>
</dbReference>
<feature type="chain" id="PRO_5040121768" description="Apple domain-containing protein" evidence="1">
    <location>
        <begin position="20"/>
        <end position="163"/>
    </location>
</feature>
<dbReference type="EMBL" id="MU250551">
    <property type="protein sequence ID" value="KAG7442461.1"/>
    <property type="molecule type" value="Genomic_DNA"/>
</dbReference>
<name>A0A9P8AP58_9AGAR</name>
<keyword evidence="1" id="KW-0732">Signal</keyword>
<comment type="caution">
    <text evidence="2">The sequence shown here is derived from an EMBL/GenBank/DDBJ whole genome shotgun (WGS) entry which is preliminary data.</text>
</comment>
<evidence type="ECO:0000313" key="3">
    <source>
        <dbReference type="Proteomes" id="UP000812287"/>
    </source>
</evidence>
<protein>
    <recommendedName>
        <fullName evidence="4">Apple domain-containing protein</fullName>
    </recommendedName>
</protein>